<organism evidence="4 5">
    <name type="scientific">Geotrypetes seraphini</name>
    <name type="common">Gaboon caecilian</name>
    <name type="synonym">Caecilia seraphini</name>
    <dbReference type="NCBI Taxonomy" id="260995"/>
    <lineage>
        <taxon>Eukaryota</taxon>
        <taxon>Metazoa</taxon>
        <taxon>Chordata</taxon>
        <taxon>Craniata</taxon>
        <taxon>Vertebrata</taxon>
        <taxon>Euteleostomi</taxon>
        <taxon>Amphibia</taxon>
        <taxon>Gymnophiona</taxon>
        <taxon>Geotrypetes</taxon>
    </lineage>
</organism>
<keyword evidence="3" id="KW-0732">Signal</keyword>
<keyword evidence="4" id="KW-1185">Reference proteome</keyword>
<dbReference type="GeneID" id="117367814"/>
<feature type="compositionally biased region" description="Polar residues" evidence="1">
    <location>
        <begin position="250"/>
        <end position="266"/>
    </location>
</feature>
<sequence>MLPPFLLSLLLLLPGLSAGSANETRTEAGITSSTGEGTTAYVSRPTSPREDDRTTDSTVSTAGATTPKTEMVTPLTGLPSTDTSGKTSSSTVQSSSKKEFTAAPTSATTGTLGSSISTSGPSDVTTSMSNLMTTSRENTSTDITSVALAFPNGSVTPMPFTSSVPASNPNGTEASRPPSVTASTVHITSPSSTAGNAHDFSTHTSGAASITAGFSSTEDITKKKPVSTVTGTPDEASSVSKMSLETIKNVPSTKSMTESQNTNLSEPSKGLSPGAIAAITIVVIAFVLLVFGSAAYMKIRHSSYGRLLDDHDYGSWGNYNNPLYDDS</sequence>
<reference evidence="5" key="1">
    <citation type="submission" date="2025-08" db="UniProtKB">
        <authorList>
            <consortium name="RefSeq"/>
        </authorList>
    </citation>
    <scope>IDENTIFICATION</scope>
</reference>
<proteinExistence type="predicted"/>
<dbReference type="PANTHER" id="PTHR35453:SF1">
    <property type="entry name" value="PROSTATE ANDROGEN-REGULATED MUCIN-LIKE PROTEIN 1"/>
    <property type="match status" value="1"/>
</dbReference>
<dbReference type="CTD" id="25849"/>
<dbReference type="InterPro" id="IPR031431">
    <property type="entry name" value="PARM1"/>
</dbReference>
<dbReference type="OrthoDB" id="8963138at2759"/>
<dbReference type="GO" id="GO:0005769">
    <property type="term" value="C:early endosome"/>
    <property type="evidence" value="ECO:0007669"/>
    <property type="project" value="TreeGrafter"/>
</dbReference>
<dbReference type="GO" id="GO:0005886">
    <property type="term" value="C:plasma membrane"/>
    <property type="evidence" value="ECO:0007669"/>
    <property type="project" value="TreeGrafter"/>
</dbReference>
<dbReference type="InParanoid" id="A0A6P8SED0"/>
<feature type="chain" id="PRO_5027924883" evidence="3">
    <location>
        <begin position="22"/>
        <end position="327"/>
    </location>
</feature>
<dbReference type="KEGG" id="gsh:117367814"/>
<dbReference type="GO" id="GO:0005770">
    <property type="term" value="C:late endosome"/>
    <property type="evidence" value="ECO:0007669"/>
    <property type="project" value="TreeGrafter"/>
</dbReference>
<dbReference type="FunCoup" id="A0A6P8SED0">
    <property type="interactions" value="454"/>
</dbReference>
<feature type="compositionally biased region" description="Polar residues" evidence="1">
    <location>
        <begin position="160"/>
        <end position="195"/>
    </location>
</feature>
<feature type="compositionally biased region" description="Polar residues" evidence="1">
    <location>
        <begin position="227"/>
        <end position="243"/>
    </location>
</feature>
<dbReference type="RefSeq" id="XP_033816679.1">
    <property type="nucleotide sequence ID" value="XM_033960788.1"/>
</dbReference>
<feature type="region of interest" description="Disordered" evidence="1">
    <location>
        <begin position="221"/>
        <end position="244"/>
    </location>
</feature>
<dbReference type="Pfam" id="PF17061">
    <property type="entry name" value="PARM"/>
    <property type="match status" value="1"/>
</dbReference>
<gene>
    <name evidence="5" type="primary">PARM1</name>
</gene>
<feature type="region of interest" description="Disordered" evidence="1">
    <location>
        <begin position="250"/>
        <end position="269"/>
    </location>
</feature>
<evidence type="ECO:0000256" key="3">
    <source>
        <dbReference type="SAM" id="SignalP"/>
    </source>
</evidence>
<evidence type="ECO:0000313" key="4">
    <source>
        <dbReference type="Proteomes" id="UP000515159"/>
    </source>
</evidence>
<keyword evidence="2" id="KW-0812">Transmembrane</keyword>
<name>A0A6P8SED0_GEOSA</name>
<feature type="signal peptide" evidence="3">
    <location>
        <begin position="1"/>
        <end position="21"/>
    </location>
</feature>
<evidence type="ECO:0000256" key="2">
    <source>
        <dbReference type="SAM" id="Phobius"/>
    </source>
</evidence>
<feature type="region of interest" description="Disordered" evidence="1">
    <location>
        <begin position="24"/>
        <end position="125"/>
    </location>
</feature>
<dbReference type="AlphaFoldDB" id="A0A6P8SED0"/>
<protein>
    <submittedName>
        <fullName evidence="5">Prostate androgen-regulated mucin-like protein 1</fullName>
    </submittedName>
</protein>
<feature type="region of interest" description="Disordered" evidence="1">
    <location>
        <begin position="160"/>
        <end position="202"/>
    </location>
</feature>
<accession>A0A6P8SED0</accession>
<dbReference type="Proteomes" id="UP000515159">
    <property type="component" value="Chromosome 1"/>
</dbReference>
<dbReference type="GO" id="GO:0005794">
    <property type="term" value="C:Golgi apparatus"/>
    <property type="evidence" value="ECO:0007669"/>
    <property type="project" value="TreeGrafter"/>
</dbReference>
<keyword evidence="2" id="KW-1133">Transmembrane helix</keyword>
<evidence type="ECO:0000313" key="5">
    <source>
        <dbReference type="RefSeq" id="XP_033816679.1"/>
    </source>
</evidence>
<feature type="compositionally biased region" description="Polar residues" evidence="1">
    <location>
        <begin position="29"/>
        <end position="46"/>
    </location>
</feature>
<feature type="compositionally biased region" description="Polar residues" evidence="1">
    <location>
        <begin position="56"/>
        <end position="68"/>
    </location>
</feature>
<feature type="compositionally biased region" description="Low complexity" evidence="1">
    <location>
        <begin position="80"/>
        <end position="122"/>
    </location>
</feature>
<keyword evidence="2" id="KW-0472">Membrane</keyword>
<feature type="transmembrane region" description="Helical" evidence="2">
    <location>
        <begin position="275"/>
        <end position="297"/>
    </location>
</feature>
<dbReference type="PANTHER" id="PTHR35453">
    <property type="entry name" value="PROSTATE ANDROGEN-REGULATED MUCIN-LIKE PROTEIN 1"/>
    <property type="match status" value="1"/>
</dbReference>
<evidence type="ECO:0000256" key="1">
    <source>
        <dbReference type="SAM" id="MobiDB-lite"/>
    </source>
</evidence>